<dbReference type="SMART" id="SM00304">
    <property type="entry name" value="HAMP"/>
    <property type="match status" value="1"/>
</dbReference>
<evidence type="ECO:0000256" key="4">
    <source>
        <dbReference type="ARBA" id="ARBA00022500"/>
    </source>
</evidence>
<dbReference type="PANTHER" id="PTHR32089">
    <property type="entry name" value="METHYL-ACCEPTING CHEMOTAXIS PROTEIN MCPB"/>
    <property type="match status" value="1"/>
</dbReference>
<organism evidence="10 11">
    <name type="scientific">Aneurinibacillus soli</name>
    <dbReference type="NCBI Taxonomy" id="1500254"/>
    <lineage>
        <taxon>Bacteria</taxon>
        <taxon>Bacillati</taxon>
        <taxon>Bacillota</taxon>
        <taxon>Bacilli</taxon>
        <taxon>Bacillales</taxon>
        <taxon>Paenibacillaceae</taxon>
        <taxon>Aneurinibacillus group</taxon>
        <taxon>Aneurinibacillus</taxon>
    </lineage>
</organism>
<evidence type="ECO:0000256" key="8">
    <source>
        <dbReference type="ARBA" id="ARBA00023224"/>
    </source>
</evidence>
<dbReference type="Pfam" id="PF02743">
    <property type="entry name" value="dCache_1"/>
    <property type="match status" value="1"/>
</dbReference>
<sequence>MGMTVKTRLILLFAVVLIVPCIWISYTSYETTKQSVEEQMVQNAQNNVNLLNQIIDQVIEGKKTEIDFLARYVKASELDGVHQAELYRLFDNYQTSQPILQSVYIGMATGKHINFPHHTMPAGYDPRKRDWYIQAMKQKNQVIVTAPYVDKGRGNIVVTIAKAASDQQGVIGFDINLEELSEIVNKTKIGKKGYAFILDQTRKVIVHPTLKAGTEPPSGPTDQMFSSPSGTFSYMYDGAERKMAYATNAATGWKIAGTFYKQEVADAANPIFHKTILTILLNIVIGSIFMYFMIRSITRPLTSLVQASQRMSEGDVTQEVHVVRDDELGAVARSFNQMAGALRLLIMQVREIAEQVAASSEQLSASSEHTGQATEHITERMQSIAAGSEQQAQQTNDTAQTVHQMTAAVQQIATNAAQVSRSALQTSAISEEGKQTIQNAAQQMETIHGTVHQLNDMVQNLDQHSHQIGNILTFIKQIAEQTNLLALNASVEAARAGDAGRGFAVVADEVRKLAEQTVQASGKIEREIITIQQETEQIVHAMEHGTIEVANGMHTVSIAGTAFENIQSSVDVVTAQIQEVSAATTQLSTNASQFTQTIEKIATITETTDASVQHVSVAAQEQLASMEEIISSSAALAHMAERLQGIVSKFKV</sequence>
<evidence type="ECO:0000256" key="9">
    <source>
        <dbReference type="ARBA" id="ARBA00029447"/>
    </source>
</evidence>
<dbReference type="Gene3D" id="3.30.450.20">
    <property type="entry name" value="PAS domain"/>
    <property type="match status" value="2"/>
</dbReference>
<evidence type="ECO:0000313" key="10">
    <source>
        <dbReference type="EMBL" id="BAU28038.1"/>
    </source>
</evidence>
<dbReference type="EMBL" id="AP017312">
    <property type="protein sequence ID" value="BAU28038.1"/>
    <property type="molecule type" value="Genomic_DNA"/>
</dbReference>
<reference evidence="10 11" key="1">
    <citation type="submission" date="2015-12" db="EMBL/GenBank/DDBJ databases">
        <title>Genome sequence of Aneurinibacillus soli.</title>
        <authorList>
            <person name="Lee J.S."/>
            <person name="Lee K.C."/>
            <person name="Kim K.K."/>
            <person name="Lee B.W."/>
        </authorList>
    </citation>
    <scope>NUCLEOTIDE SEQUENCE [LARGE SCALE GENOMIC DNA]</scope>
    <source>
        <strain evidence="10 11">CB4</strain>
    </source>
</reference>
<dbReference type="SUPFAM" id="SSF58104">
    <property type="entry name" value="Methyl-accepting chemotaxis protein (MCP) signaling domain"/>
    <property type="match status" value="1"/>
</dbReference>
<keyword evidence="2" id="KW-1003">Cell membrane</keyword>
<evidence type="ECO:0000256" key="7">
    <source>
        <dbReference type="ARBA" id="ARBA00023136"/>
    </source>
</evidence>
<keyword evidence="3" id="KW-0488">Methylation</keyword>
<gene>
    <name evidence="10" type="primary">mcpA_6</name>
    <name evidence="10" type="ORF">CB4_02212</name>
</gene>
<keyword evidence="7" id="KW-0472">Membrane</keyword>
<evidence type="ECO:0000256" key="5">
    <source>
        <dbReference type="ARBA" id="ARBA00022692"/>
    </source>
</evidence>
<dbReference type="GO" id="GO:0007165">
    <property type="term" value="P:signal transduction"/>
    <property type="evidence" value="ECO:0007669"/>
    <property type="project" value="UniProtKB-KW"/>
</dbReference>
<dbReference type="Proteomes" id="UP000217696">
    <property type="component" value="Chromosome"/>
</dbReference>
<dbReference type="Gene3D" id="1.10.287.950">
    <property type="entry name" value="Methyl-accepting chemotaxis protein"/>
    <property type="match status" value="1"/>
</dbReference>
<evidence type="ECO:0000313" key="11">
    <source>
        <dbReference type="Proteomes" id="UP000217696"/>
    </source>
</evidence>
<dbReference type="InterPro" id="IPR004089">
    <property type="entry name" value="MCPsignal_dom"/>
</dbReference>
<accession>A0A0U5B8Y1</accession>
<proteinExistence type="inferred from homology"/>
<keyword evidence="6" id="KW-1133">Transmembrane helix</keyword>
<dbReference type="CDD" id="cd06225">
    <property type="entry name" value="HAMP"/>
    <property type="match status" value="1"/>
</dbReference>
<dbReference type="CDD" id="cd12913">
    <property type="entry name" value="PDC1_MCP_like"/>
    <property type="match status" value="1"/>
</dbReference>
<dbReference type="SUPFAM" id="SSF103190">
    <property type="entry name" value="Sensory domain-like"/>
    <property type="match status" value="1"/>
</dbReference>
<evidence type="ECO:0000256" key="3">
    <source>
        <dbReference type="ARBA" id="ARBA00022481"/>
    </source>
</evidence>
<dbReference type="GO" id="GO:0006935">
    <property type="term" value="P:chemotaxis"/>
    <property type="evidence" value="ECO:0007669"/>
    <property type="project" value="UniProtKB-KW"/>
</dbReference>
<dbReference type="CDD" id="cd11386">
    <property type="entry name" value="MCP_signal"/>
    <property type="match status" value="1"/>
</dbReference>
<dbReference type="Pfam" id="PF00672">
    <property type="entry name" value="HAMP"/>
    <property type="match status" value="1"/>
</dbReference>
<comment type="similarity">
    <text evidence="9">Belongs to the methyl-accepting chemotaxis (MCP) protein family.</text>
</comment>
<dbReference type="GO" id="GO:0005886">
    <property type="term" value="C:plasma membrane"/>
    <property type="evidence" value="ECO:0007669"/>
    <property type="project" value="UniProtKB-SubCell"/>
</dbReference>
<keyword evidence="4" id="KW-0145">Chemotaxis</keyword>
<dbReference type="InterPro" id="IPR029151">
    <property type="entry name" value="Sensor-like_sf"/>
</dbReference>
<dbReference type="CDD" id="cd12912">
    <property type="entry name" value="PDC2_MCP_like"/>
    <property type="match status" value="1"/>
</dbReference>
<evidence type="ECO:0000256" key="2">
    <source>
        <dbReference type="ARBA" id="ARBA00022475"/>
    </source>
</evidence>
<protein>
    <submittedName>
        <fullName evidence="10">Methyl-accepting chemotaxis protein McpA</fullName>
    </submittedName>
</protein>
<name>A0A0U5B8Y1_9BACL</name>
<keyword evidence="5" id="KW-0812">Transmembrane</keyword>
<dbReference type="InterPro" id="IPR003660">
    <property type="entry name" value="HAMP_dom"/>
</dbReference>
<dbReference type="PROSITE" id="PS50885">
    <property type="entry name" value="HAMP"/>
    <property type="match status" value="1"/>
</dbReference>
<dbReference type="SMART" id="SM00283">
    <property type="entry name" value="MA"/>
    <property type="match status" value="1"/>
</dbReference>
<dbReference type="RefSeq" id="WP_181419255.1">
    <property type="nucleotide sequence ID" value="NZ_QJSZ01000001.1"/>
</dbReference>
<keyword evidence="8" id="KW-0807">Transducer</keyword>
<dbReference type="PROSITE" id="PS50111">
    <property type="entry name" value="CHEMOTAXIS_TRANSDUC_2"/>
    <property type="match status" value="1"/>
</dbReference>
<dbReference type="PANTHER" id="PTHR32089:SF114">
    <property type="entry name" value="METHYL-ACCEPTING CHEMOTAXIS PROTEIN MCPB"/>
    <property type="match status" value="1"/>
</dbReference>
<dbReference type="InterPro" id="IPR033479">
    <property type="entry name" value="dCache_1"/>
</dbReference>
<evidence type="ECO:0000256" key="6">
    <source>
        <dbReference type="ARBA" id="ARBA00022989"/>
    </source>
</evidence>
<comment type="subcellular location">
    <subcellularLocation>
        <location evidence="1">Cell membrane</location>
        <topology evidence="1">Multi-pass membrane protein</topology>
    </subcellularLocation>
</comment>
<keyword evidence="11" id="KW-1185">Reference proteome</keyword>
<dbReference type="Pfam" id="PF00015">
    <property type="entry name" value="MCPsignal"/>
    <property type="match status" value="1"/>
</dbReference>
<dbReference type="AlphaFoldDB" id="A0A0U5B8Y1"/>
<dbReference type="KEGG" id="asoc:CB4_02212"/>
<evidence type="ECO:0000256" key="1">
    <source>
        <dbReference type="ARBA" id="ARBA00004651"/>
    </source>
</evidence>